<dbReference type="AlphaFoldDB" id="D8PRL6"/>
<sequence length="185" mass="20759">MTSTVTPFECRLVTYETSMSFDEVITRLNDAINREGSPSILSNVWRATNKDTIDDLLPSNGFIFFNEFPHHKWLNPYHGVSNTPRTSVYVIGGCTLFNDYNRLLTILPIGNPRFADSMLKHDLRAALHIPPRLLVLEKADRSGTSVQYHLPSSDIALPGSSAALREGAEMLDAKFEALVKRITHE</sequence>
<accession>D8PRL6</accession>
<dbReference type="InParanoid" id="D8PRL6"/>
<dbReference type="EMBL" id="GL377302">
    <property type="protein sequence ID" value="EFJ03167.1"/>
    <property type="molecule type" value="Genomic_DNA"/>
</dbReference>
<dbReference type="Proteomes" id="UP000007431">
    <property type="component" value="Unassembled WGS sequence"/>
</dbReference>
<dbReference type="HOGENOM" id="CLU_105954_0_1_1"/>
<dbReference type="eggNOG" id="ENOG502SU0Z">
    <property type="taxonomic scope" value="Eukaryota"/>
</dbReference>
<evidence type="ECO:0000259" key="1">
    <source>
        <dbReference type="Pfam" id="PF03625"/>
    </source>
</evidence>
<dbReference type="VEuPathDB" id="FungiDB:SCHCODRAFT_02622918"/>
<protein>
    <recommendedName>
        <fullName evidence="1">DUF302 domain-containing protein</fullName>
    </recommendedName>
</protein>
<feature type="domain" description="DUF302" evidence="1">
    <location>
        <begin position="104"/>
        <end position="150"/>
    </location>
</feature>
<dbReference type="Pfam" id="PF03625">
    <property type="entry name" value="DUF302"/>
    <property type="match status" value="1"/>
</dbReference>
<reference evidence="2 3" key="1">
    <citation type="journal article" date="2010" name="Nat. Biotechnol.">
        <title>Genome sequence of the model mushroom Schizophyllum commune.</title>
        <authorList>
            <person name="Ohm R.A."/>
            <person name="de Jong J.F."/>
            <person name="Lugones L.G."/>
            <person name="Aerts A."/>
            <person name="Kothe E."/>
            <person name="Stajich J.E."/>
            <person name="de Vries R.P."/>
            <person name="Record E."/>
            <person name="Levasseur A."/>
            <person name="Baker S.E."/>
            <person name="Bartholomew K.A."/>
            <person name="Coutinho P.M."/>
            <person name="Erdmann S."/>
            <person name="Fowler T.J."/>
            <person name="Gathman A.C."/>
            <person name="Lombard V."/>
            <person name="Henrissat B."/>
            <person name="Knabe N."/>
            <person name="Kuees U."/>
            <person name="Lilly W.W."/>
            <person name="Lindquist E."/>
            <person name="Lucas S."/>
            <person name="Magnuson J.K."/>
            <person name="Piumi F."/>
            <person name="Raudaskoski M."/>
            <person name="Salamov A."/>
            <person name="Schmutz J."/>
            <person name="Schwarze F.W.M.R."/>
            <person name="vanKuyk P.A."/>
            <person name="Horton J.S."/>
            <person name="Grigoriev I.V."/>
            <person name="Woesten H.A.B."/>
        </authorList>
    </citation>
    <scope>NUCLEOTIDE SEQUENCE [LARGE SCALE GENOMIC DNA]</scope>
    <source>
        <strain evidence="3">H4-8 / FGSC 9210</strain>
    </source>
</reference>
<evidence type="ECO:0000313" key="2">
    <source>
        <dbReference type="EMBL" id="EFJ03167.1"/>
    </source>
</evidence>
<dbReference type="InterPro" id="IPR005180">
    <property type="entry name" value="DUF302"/>
</dbReference>
<dbReference type="InterPro" id="IPR035923">
    <property type="entry name" value="TT1751-like_sf"/>
</dbReference>
<keyword evidence="3" id="KW-1185">Reference proteome</keyword>
<feature type="non-terminal residue" evidence="2">
    <location>
        <position position="185"/>
    </location>
</feature>
<dbReference type="Gene3D" id="3.30.310.70">
    <property type="entry name" value="TT1751-like domain"/>
    <property type="match status" value="1"/>
</dbReference>
<dbReference type="SUPFAM" id="SSF103247">
    <property type="entry name" value="TT1751-like"/>
    <property type="match status" value="1"/>
</dbReference>
<dbReference type="CDD" id="cd14797">
    <property type="entry name" value="DUF302"/>
    <property type="match status" value="1"/>
</dbReference>
<name>D8PRL6_SCHCM</name>
<dbReference type="OMA" id="TMLRHDV"/>
<proteinExistence type="predicted"/>
<organism evidence="3">
    <name type="scientific">Schizophyllum commune (strain H4-8 / FGSC 9210)</name>
    <name type="common">Split gill fungus</name>
    <dbReference type="NCBI Taxonomy" id="578458"/>
    <lineage>
        <taxon>Eukaryota</taxon>
        <taxon>Fungi</taxon>
        <taxon>Dikarya</taxon>
        <taxon>Basidiomycota</taxon>
        <taxon>Agaricomycotina</taxon>
        <taxon>Agaricomycetes</taxon>
        <taxon>Agaricomycetidae</taxon>
        <taxon>Agaricales</taxon>
        <taxon>Schizophyllaceae</taxon>
        <taxon>Schizophyllum</taxon>
    </lineage>
</organism>
<gene>
    <name evidence="2" type="ORF">SCHCODRAFT_102890</name>
</gene>
<evidence type="ECO:0000313" key="3">
    <source>
        <dbReference type="Proteomes" id="UP000007431"/>
    </source>
</evidence>